<accession>A0A1N7MMD9</accession>
<evidence type="ECO:0000259" key="2">
    <source>
        <dbReference type="Pfam" id="PF13501"/>
    </source>
</evidence>
<dbReference type="Gene3D" id="2.60.40.2470">
    <property type="entry name" value="SoxY domain"/>
    <property type="match status" value="1"/>
</dbReference>
<dbReference type="RefSeq" id="WP_076400656.1">
    <property type="nucleotide sequence ID" value="NZ_FTOA01000004.1"/>
</dbReference>
<dbReference type="SUPFAM" id="SSF81296">
    <property type="entry name" value="E set domains"/>
    <property type="match status" value="1"/>
</dbReference>
<sequence length="275" mass="29300">MGEKNVCCNSLSRSLPGWAVAVSVVWGVASAHAGQADPLASVMWDSVHQEVLAGQPVVFDPAVRVITAARVENTMQVPIEVEVDDSVGPVSEIVVFADHNPIPRILTYRPLSARPRIGLSFKVQEATPIRAAARTADGVWHVGGQWADAAGGGCTTPSAGQRSRAWESHLNEATYHRWPRADGSERLQVSLIHPMDTGLAPGIPAFYLTRLVLRDQDGTPLAELLPAEPVAENPLFALDLRPAQPGKTVWRLEGGDSDGNLVAASLPPSPQEGGQ</sequence>
<protein>
    <submittedName>
        <fullName evidence="3">Sulfur-oxidizing protein SoxY</fullName>
    </submittedName>
</protein>
<dbReference type="InterPro" id="IPR014756">
    <property type="entry name" value="Ig_E-set"/>
</dbReference>
<organism evidence="3 4">
    <name type="scientific">Insolitispirillum peregrinum</name>
    <dbReference type="NCBI Taxonomy" id="80876"/>
    <lineage>
        <taxon>Bacteria</taxon>
        <taxon>Pseudomonadati</taxon>
        <taxon>Pseudomonadota</taxon>
        <taxon>Alphaproteobacteria</taxon>
        <taxon>Rhodospirillales</taxon>
        <taxon>Novispirillaceae</taxon>
        <taxon>Insolitispirillum</taxon>
    </lineage>
</organism>
<feature type="domain" description="Ig-like SoxY" evidence="2">
    <location>
        <begin position="50"/>
        <end position="154"/>
    </location>
</feature>
<dbReference type="InterPro" id="IPR032711">
    <property type="entry name" value="SoxY"/>
</dbReference>
<keyword evidence="4" id="KW-1185">Reference proteome</keyword>
<name>A0A1N7MMD9_9PROT</name>
<dbReference type="AlphaFoldDB" id="A0A1N7MMD9"/>
<gene>
    <name evidence="3" type="ORF">SAMN05421779_104214</name>
</gene>
<dbReference type="InterPro" id="IPR038162">
    <property type="entry name" value="SoxY_sf"/>
</dbReference>
<feature type="region of interest" description="Disordered" evidence="1">
    <location>
        <begin position="253"/>
        <end position="275"/>
    </location>
</feature>
<dbReference type="InterPro" id="IPR013783">
    <property type="entry name" value="Ig-like_fold"/>
</dbReference>
<dbReference type="Pfam" id="PF13501">
    <property type="entry name" value="SoxY"/>
    <property type="match status" value="1"/>
</dbReference>
<dbReference type="Proteomes" id="UP000185678">
    <property type="component" value="Unassembled WGS sequence"/>
</dbReference>
<evidence type="ECO:0000313" key="3">
    <source>
        <dbReference type="EMBL" id="SIS87091.1"/>
    </source>
</evidence>
<evidence type="ECO:0000313" key="4">
    <source>
        <dbReference type="Proteomes" id="UP000185678"/>
    </source>
</evidence>
<dbReference type="OrthoDB" id="5343309at2"/>
<dbReference type="EMBL" id="FTOA01000004">
    <property type="protein sequence ID" value="SIS87091.1"/>
    <property type="molecule type" value="Genomic_DNA"/>
</dbReference>
<proteinExistence type="predicted"/>
<dbReference type="STRING" id="80876.SAMN05421779_104214"/>
<dbReference type="InterPro" id="IPR030831">
    <property type="entry name" value="Fuse-rel_SoxYZ"/>
</dbReference>
<dbReference type="NCBIfam" id="TIGR04557">
    <property type="entry name" value="fuse_rel_SoxYZ"/>
    <property type="match status" value="1"/>
</dbReference>
<reference evidence="3 4" key="1">
    <citation type="submission" date="2017-01" db="EMBL/GenBank/DDBJ databases">
        <authorList>
            <person name="Mah S.A."/>
            <person name="Swanson W.J."/>
            <person name="Moy G.W."/>
            <person name="Vacquier V.D."/>
        </authorList>
    </citation>
    <scope>NUCLEOTIDE SEQUENCE [LARGE SCALE GENOMIC DNA]</scope>
    <source>
        <strain evidence="3 4">DSM 11589</strain>
    </source>
</reference>
<dbReference type="Gene3D" id="2.60.40.10">
    <property type="entry name" value="Immunoglobulins"/>
    <property type="match status" value="1"/>
</dbReference>
<evidence type="ECO:0000256" key="1">
    <source>
        <dbReference type="SAM" id="MobiDB-lite"/>
    </source>
</evidence>